<dbReference type="EMBL" id="DACTUL010000025">
    <property type="protein sequence ID" value="HAT6345210.1"/>
    <property type="molecule type" value="Genomic_DNA"/>
</dbReference>
<dbReference type="InterPro" id="IPR051045">
    <property type="entry name" value="TonB-dependent_transducer"/>
</dbReference>
<organism evidence="11 12">
    <name type="scientific">Aeromonas hydrophila</name>
    <dbReference type="NCBI Taxonomy" id="644"/>
    <lineage>
        <taxon>Bacteria</taxon>
        <taxon>Pseudomonadati</taxon>
        <taxon>Pseudomonadota</taxon>
        <taxon>Gammaproteobacteria</taxon>
        <taxon>Aeromonadales</taxon>
        <taxon>Aeromonadaceae</taxon>
        <taxon>Aeromonas</taxon>
    </lineage>
</organism>
<evidence type="ECO:0000259" key="10">
    <source>
        <dbReference type="PROSITE" id="PS52015"/>
    </source>
</evidence>
<dbReference type="GO" id="GO:0015031">
    <property type="term" value="P:protein transport"/>
    <property type="evidence" value="ECO:0007669"/>
    <property type="project" value="UniProtKB-KW"/>
</dbReference>
<feature type="non-terminal residue" evidence="11">
    <location>
        <position position="1"/>
    </location>
</feature>
<dbReference type="GO" id="GO:0055085">
    <property type="term" value="P:transmembrane transport"/>
    <property type="evidence" value="ECO:0007669"/>
    <property type="project" value="InterPro"/>
</dbReference>
<reference evidence="11" key="1">
    <citation type="journal article" date="2018" name="Genome Biol.">
        <title>SKESA: strategic k-mer extension for scrupulous assemblies.</title>
        <authorList>
            <person name="Souvorov A."/>
            <person name="Agarwala R."/>
            <person name="Lipman D.J."/>
        </authorList>
    </citation>
    <scope>NUCLEOTIDE SEQUENCE</scope>
    <source>
        <strain evidence="11">OLC2673_Aeromonas</strain>
    </source>
</reference>
<keyword evidence="6" id="KW-0812">Transmembrane</keyword>
<keyword evidence="7" id="KW-0653">Protein transport</keyword>
<evidence type="ECO:0000256" key="3">
    <source>
        <dbReference type="ARBA" id="ARBA00022448"/>
    </source>
</evidence>
<protein>
    <submittedName>
        <fullName evidence="11">Energy transducer TonB</fullName>
    </submittedName>
</protein>
<keyword evidence="3" id="KW-0813">Transport</keyword>
<evidence type="ECO:0000313" key="12">
    <source>
        <dbReference type="Proteomes" id="UP000859505"/>
    </source>
</evidence>
<reference evidence="11" key="2">
    <citation type="submission" date="2020-01" db="EMBL/GenBank/DDBJ databases">
        <authorList>
            <consortium name="NCBI Pathogen Detection Project"/>
        </authorList>
    </citation>
    <scope>NUCLEOTIDE SEQUENCE</scope>
    <source>
        <strain evidence="11">OLC2673_Aeromonas</strain>
    </source>
</reference>
<sequence length="128" mass="13456">MESSPMDMPKLDIPVNIGGGNALGAYSTGGGGGGMGGNNGAIPLATFEPMMPRKAALAGLASGKVLVEFTVTERGTVSNVRIVKEDPRSYDLGKEARKTIAKWTFKPAMVDGKPQATRMQQEIEFAVN</sequence>
<comment type="subcellular location">
    <subcellularLocation>
        <location evidence="1">Cell inner membrane</location>
        <topology evidence="1">Single-pass membrane protein</topology>
        <orientation evidence="1">Periplasmic side</orientation>
    </subcellularLocation>
</comment>
<comment type="similarity">
    <text evidence="2">Belongs to the TonB family.</text>
</comment>
<evidence type="ECO:0000256" key="6">
    <source>
        <dbReference type="ARBA" id="ARBA00022692"/>
    </source>
</evidence>
<dbReference type="InterPro" id="IPR006260">
    <property type="entry name" value="TonB/TolA_C"/>
</dbReference>
<keyword evidence="4" id="KW-1003">Cell membrane</keyword>
<dbReference type="Proteomes" id="UP000859505">
    <property type="component" value="Unassembled WGS sequence"/>
</dbReference>
<evidence type="ECO:0000256" key="2">
    <source>
        <dbReference type="ARBA" id="ARBA00006555"/>
    </source>
</evidence>
<dbReference type="SUPFAM" id="SSF74653">
    <property type="entry name" value="TolA/TonB C-terminal domain"/>
    <property type="match status" value="1"/>
</dbReference>
<feature type="domain" description="TonB C-terminal" evidence="10">
    <location>
        <begin position="36"/>
        <end position="128"/>
    </location>
</feature>
<gene>
    <name evidence="11" type="ORF">JAJ28_002966</name>
</gene>
<evidence type="ECO:0000313" key="11">
    <source>
        <dbReference type="EMBL" id="HAT6345210.1"/>
    </source>
</evidence>
<accession>A0AAD3UCY2</accession>
<evidence type="ECO:0000256" key="5">
    <source>
        <dbReference type="ARBA" id="ARBA00022519"/>
    </source>
</evidence>
<evidence type="ECO:0000256" key="4">
    <source>
        <dbReference type="ARBA" id="ARBA00022475"/>
    </source>
</evidence>
<dbReference type="Pfam" id="PF03544">
    <property type="entry name" value="TonB_C"/>
    <property type="match status" value="1"/>
</dbReference>
<dbReference type="PANTHER" id="PTHR33446">
    <property type="entry name" value="PROTEIN TONB-RELATED"/>
    <property type="match status" value="1"/>
</dbReference>
<evidence type="ECO:0000256" key="7">
    <source>
        <dbReference type="ARBA" id="ARBA00022927"/>
    </source>
</evidence>
<dbReference type="InterPro" id="IPR037682">
    <property type="entry name" value="TonB_C"/>
</dbReference>
<evidence type="ECO:0000256" key="9">
    <source>
        <dbReference type="ARBA" id="ARBA00023136"/>
    </source>
</evidence>
<comment type="caution">
    <text evidence="11">The sequence shown here is derived from an EMBL/GenBank/DDBJ whole genome shotgun (WGS) entry which is preliminary data.</text>
</comment>
<dbReference type="NCBIfam" id="TIGR01352">
    <property type="entry name" value="tonB_Cterm"/>
    <property type="match status" value="1"/>
</dbReference>
<dbReference type="PROSITE" id="PS52015">
    <property type="entry name" value="TONB_CTD"/>
    <property type="match status" value="1"/>
</dbReference>
<dbReference type="AlphaFoldDB" id="A0AAD3UCY2"/>
<dbReference type="GO" id="GO:0005886">
    <property type="term" value="C:plasma membrane"/>
    <property type="evidence" value="ECO:0007669"/>
    <property type="project" value="UniProtKB-SubCell"/>
</dbReference>
<keyword evidence="8" id="KW-1133">Transmembrane helix</keyword>
<name>A0AAD3UCY2_AERHY</name>
<evidence type="ECO:0000256" key="8">
    <source>
        <dbReference type="ARBA" id="ARBA00022989"/>
    </source>
</evidence>
<keyword evidence="9" id="KW-0472">Membrane</keyword>
<dbReference type="Gene3D" id="3.30.1150.10">
    <property type="match status" value="1"/>
</dbReference>
<proteinExistence type="inferred from homology"/>
<keyword evidence="5" id="KW-0997">Cell inner membrane</keyword>
<evidence type="ECO:0000256" key="1">
    <source>
        <dbReference type="ARBA" id="ARBA00004383"/>
    </source>
</evidence>